<dbReference type="Proteomes" id="UP001066276">
    <property type="component" value="Chromosome 11"/>
</dbReference>
<sequence>PQSAMLCVVSPAPCVDSSVAFPASVDSQPRSRRRVVSSATDRSRVNLFPTRRSVRGFRPLRLPASLFRVPGTG</sequence>
<gene>
    <name evidence="1" type="ORF">NDU88_004955</name>
</gene>
<feature type="non-terminal residue" evidence="1">
    <location>
        <position position="73"/>
    </location>
</feature>
<protein>
    <recommendedName>
        <fullName evidence="3">Clade I nitrous oxide reductase</fullName>
    </recommendedName>
</protein>
<evidence type="ECO:0000313" key="1">
    <source>
        <dbReference type="EMBL" id="KAJ1091840.1"/>
    </source>
</evidence>
<accession>A0AAV7LMS8</accession>
<feature type="non-terminal residue" evidence="1">
    <location>
        <position position="1"/>
    </location>
</feature>
<reference evidence="1" key="1">
    <citation type="journal article" date="2022" name="bioRxiv">
        <title>Sequencing and chromosome-scale assembly of the giantPleurodeles waltlgenome.</title>
        <authorList>
            <person name="Brown T."/>
            <person name="Elewa A."/>
            <person name="Iarovenko S."/>
            <person name="Subramanian E."/>
            <person name="Araus A.J."/>
            <person name="Petzold A."/>
            <person name="Susuki M."/>
            <person name="Suzuki K.-i.T."/>
            <person name="Hayashi T."/>
            <person name="Toyoda A."/>
            <person name="Oliveira C."/>
            <person name="Osipova E."/>
            <person name="Leigh N.D."/>
            <person name="Simon A."/>
            <person name="Yun M.H."/>
        </authorList>
    </citation>
    <scope>NUCLEOTIDE SEQUENCE</scope>
    <source>
        <strain evidence="1">20211129_DDA</strain>
        <tissue evidence="1">Liver</tissue>
    </source>
</reference>
<proteinExistence type="predicted"/>
<dbReference type="EMBL" id="JANPWB010000015">
    <property type="protein sequence ID" value="KAJ1091840.1"/>
    <property type="molecule type" value="Genomic_DNA"/>
</dbReference>
<organism evidence="1 2">
    <name type="scientific">Pleurodeles waltl</name>
    <name type="common">Iberian ribbed newt</name>
    <dbReference type="NCBI Taxonomy" id="8319"/>
    <lineage>
        <taxon>Eukaryota</taxon>
        <taxon>Metazoa</taxon>
        <taxon>Chordata</taxon>
        <taxon>Craniata</taxon>
        <taxon>Vertebrata</taxon>
        <taxon>Euteleostomi</taxon>
        <taxon>Amphibia</taxon>
        <taxon>Batrachia</taxon>
        <taxon>Caudata</taxon>
        <taxon>Salamandroidea</taxon>
        <taxon>Salamandridae</taxon>
        <taxon>Pleurodelinae</taxon>
        <taxon>Pleurodeles</taxon>
    </lineage>
</organism>
<evidence type="ECO:0008006" key="3">
    <source>
        <dbReference type="Google" id="ProtNLM"/>
    </source>
</evidence>
<name>A0AAV7LMS8_PLEWA</name>
<comment type="caution">
    <text evidence="1">The sequence shown here is derived from an EMBL/GenBank/DDBJ whole genome shotgun (WGS) entry which is preliminary data.</text>
</comment>
<dbReference type="AlphaFoldDB" id="A0AAV7LMS8"/>
<keyword evidence="2" id="KW-1185">Reference proteome</keyword>
<evidence type="ECO:0000313" key="2">
    <source>
        <dbReference type="Proteomes" id="UP001066276"/>
    </source>
</evidence>